<name>A0A9J7KIP3_BRAFL</name>
<feature type="region of interest" description="Disordered" evidence="1">
    <location>
        <begin position="1"/>
        <end position="272"/>
    </location>
</feature>
<dbReference type="RefSeq" id="XP_035660442.1">
    <property type="nucleotide sequence ID" value="XM_035804549.1"/>
</dbReference>
<reference evidence="3" key="2">
    <citation type="submission" date="2025-08" db="UniProtKB">
        <authorList>
            <consortium name="RefSeq"/>
        </authorList>
    </citation>
    <scope>IDENTIFICATION</scope>
    <source>
        <strain evidence="3">S238N-H82</strain>
        <tissue evidence="3">Testes</tissue>
    </source>
</reference>
<feature type="region of interest" description="Disordered" evidence="1">
    <location>
        <begin position="285"/>
        <end position="343"/>
    </location>
</feature>
<evidence type="ECO:0000313" key="3">
    <source>
        <dbReference type="RefSeq" id="XP_035660442.1"/>
    </source>
</evidence>
<accession>A0A9J7KIP3</accession>
<evidence type="ECO:0000313" key="2">
    <source>
        <dbReference type="Proteomes" id="UP000001554"/>
    </source>
</evidence>
<reference evidence="2" key="1">
    <citation type="journal article" date="2020" name="Nat. Ecol. Evol.">
        <title>Deeply conserved synteny resolves early events in vertebrate evolution.</title>
        <authorList>
            <person name="Simakov O."/>
            <person name="Marletaz F."/>
            <person name="Yue J.X."/>
            <person name="O'Connell B."/>
            <person name="Jenkins J."/>
            <person name="Brandt A."/>
            <person name="Calef R."/>
            <person name="Tung C.H."/>
            <person name="Huang T.K."/>
            <person name="Schmutz J."/>
            <person name="Satoh N."/>
            <person name="Yu J.K."/>
            <person name="Putnam N.H."/>
            <person name="Green R.E."/>
            <person name="Rokhsar D.S."/>
        </authorList>
    </citation>
    <scope>NUCLEOTIDE SEQUENCE [LARGE SCALE GENOMIC DNA]</scope>
    <source>
        <strain evidence="2">S238N-H82</strain>
    </source>
</reference>
<evidence type="ECO:0000256" key="1">
    <source>
        <dbReference type="SAM" id="MobiDB-lite"/>
    </source>
</evidence>
<dbReference type="Proteomes" id="UP000001554">
    <property type="component" value="Chromosome 17"/>
</dbReference>
<dbReference type="AlphaFoldDB" id="A0A9J7KIP3"/>
<feature type="compositionally biased region" description="Basic and acidic residues" evidence="1">
    <location>
        <begin position="216"/>
        <end position="233"/>
    </location>
</feature>
<feature type="compositionally biased region" description="Acidic residues" evidence="1">
    <location>
        <begin position="132"/>
        <end position="144"/>
    </location>
</feature>
<sequence length="343" mass="36237">MHLSYRENAAIDVEGGNSTDEPPERCSQVNVEVKNSAVNHPDTGKEKLSNGAAGSQLVPLEKEGDNSAAKPPDTSEEKLSTGAQGTQLVSLEQDAAAAPLQQDGPPDPSEVESGAEPEDITAEKRPAVSSTIEEETLSDGLEEEVSPRDGAQGTQDDQSERKPITTDPDVQAISQGVEMLKLDSSSSVETGQGDPVKKKGLLPRLFRSQSASDKTASSEKKEKKQSFIADIKKRLTPQKQSRSAKSSVQRSTSTSSTGVKKGESSMMPRSISYESGRSVVAAAGGKMNPAVPAKPTTGKSASAIKDEERLVSALPNPPSDKLEEKTEKKKQKKTKASSPLAAT</sequence>
<feature type="compositionally biased region" description="Polar residues" evidence="1">
    <location>
        <begin position="81"/>
        <end position="90"/>
    </location>
</feature>
<gene>
    <name evidence="3" type="primary">LOC118405133</name>
</gene>
<feature type="compositionally biased region" description="Acidic residues" evidence="1">
    <location>
        <begin position="109"/>
        <end position="120"/>
    </location>
</feature>
<dbReference type="GeneID" id="118405133"/>
<proteinExistence type="predicted"/>
<protein>
    <submittedName>
        <fullName evidence="3">Uncharacterized protein LOC118405133 isoform X2</fullName>
    </submittedName>
</protein>
<feature type="compositionally biased region" description="Low complexity" evidence="1">
    <location>
        <begin position="238"/>
        <end position="257"/>
    </location>
</feature>
<keyword evidence="2" id="KW-1185">Reference proteome</keyword>
<organism evidence="2 3">
    <name type="scientific">Branchiostoma floridae</name>
    <name type="common">Florida lancelet</name>
    <name type="synonym">Amphioxus</name>
    <dbReference type="NCBI Taxonomy" id="7739"/>
    <lineage>
        <taxon>Eukaryota</taxon>
        <taxon>Metazoa</taxon>
        <taxon>Chordata</taxon>
        <taxon>Cephalochordata</taxon>
        <taxon>Leptocardii</taxon>
        <taxon>Amphioxiformes</taxon>
        <taxon>Branchiostomatidae</taxon>
        <taxon>Branchiostoma</taxon>
    </lineage>
</organism>